<keyword evidence="4" id="KW-1185">Reference proteome</keyword>
<keyword evidence="2" id="KW-1133">Transmembrane helix</keyword>
<evidence type="ECO:0000256" key="1">
    <source>
        <dbReference type="SAM" id="MobiDB-lite"/>
    </source>
</evidence>
<evidence type="ECO:0000313" key="5">
    <source>
        <dbReference type="WBParaSite" id="GPUH_0001131701-mRNA-1"/>
    </source>
</evidence>
<proteinExistence type="predicted"/>
<gene>
    <name evidence="3" type="ORF">GPUH_LOCUS11304</name>
</gene>
<evidence type="ECO:0000313" key="4">
    <source>
        <dbReference type="Proteomes" id="UP000271098"/>
    </source>
</evidence>
<keyword evidence="2" id="KW-0472">Membrane</keyword>
<reference evidence="5" key="1">
    <citation type="submission" date="2016-06" db="UniProtKB">
        <authorList>
            <consortium name="WormBaseParasite"/>
        </authorList>
    </citation>
    <scope>IDENTIFICATION</scope>
</reference>
<feature type="transmembrane region" description="Helical" evidence="2">
    <location>
        <begin position="12"/>
        <end position="32"/>
    </location>
</feature>
<dbReference type="Proteomes" id="UP000271098">
    <property type="component" value="Unassembled WGS sequence"/>
</dbReference>
<evidence type="ECO:0000313" key="3">
    <source>
        <dbReference type="EMBL" id="VDN18604.1"/>
    </source>
</evidence>
<name>A0A183DRG3_9BILA</name>
<evidence type="ECO:0000256" key="2">
    <source>
        <dbReference type="SAM" id="Phobius"/>
    </source>
</evidence>
<protein>
    <submittedName>
        <fullName evidence="5">Mediator of RNA polymerase II transcription subunit 6</fullName>
    </submittedName>
</protein>
<accession>A0A183DRG3</accession>
<reference evidence="3 4" key="2">
    <citation type="submission" date="2018-11" db="EMBL/GenBank/DDBJ databases">
        <authorList>
            <consortium name="Pathogen Informatics"/>
        </authorList>
    </citation>
    <scope>NUCLEOTIDE SEQUENCE [LARGE SCALE GENOMIC DNA]</scope>
</reference>
<feature type="compositionally biased region" description="Polar residues" evidence="1">
    <location>
        <begin position="173"/>
        <end position="183"/>
    </location>
</feature>
<feature type="compositionally biased region" description="Low complexity" evidence="1">
    <location>
        <begin position="185"/>
        <end position="199"/>
    </location>
</feature>
<feature type="region of interest" description="Disordered" evidence="1">
    <location>
        <begin position="173"/>
        <end position="206"/>
    </location>
</feature>
<dbReference type="AlphaFoldDB" id="A0A183DRG3"/>
<organism evidence="5">
    <name type="scientific">Gongylonema pulchrum</name>
    <dbReference type="NCBI Taxonomy" id="637853"/>
    <lineage>
        <taxon>Eukaryota</taxon>
        <taxon>Metazoa</taxon>
        <taxon>Ecdysozoa</taxon>
        <taxon>Nematoda</taxon>
        <taxon>Chromadorea</taxon>
        <taxon>Rhabditida</taxon>
        <taxon>Spirurina</taxon>
        <taxon>Spiruromorpha</taxon>
        <taxon>Spiruroidea</taxon>
        <taxon>Gongylonematidae</taxon>
        <taxon>Gongylonema</taxon>
    </lineage>
</organism>
<dbReference type="WBParaSite" id="GPUH_0001131701-mRNA-1">
    <property type="protein sequence ID" value="GPUH_0001131701-mRNA-1"/>
    <property type="gene ID" value="GPUH_0001131701"/>
</dbReference>
<keyword evidence="2" id="KW-0812">Transmembrane</keyword>
<dbReference type="EMBL" id="UYRT01078473">
    <property type="protein sequence ID" value="VDN18604.1"/>
    <property type="molecule type" value="Genomic_DNA"/>
</dbReference>
<sequence>MNAGQDTAPVLASFAIPACFGFVTLSGPLMLVHNGQCYVMSTAQYLGNSQQIAAVRPSGPLMLVHNGQCYVMSTAQYLGNSQQIAAVRPMHSQQQQQHYIQQGILASTATLGQIARNLAPKMTVPSLQAVFVARKMTIIEGLEKLLFSLVAGISTQLPTASTTTITATAPLGMQQSDTSSLRPAQQRSSTQQSQQQQQQPMYPQGS</sequence>